<dbReference type="GO" id="GO:2000058">
    <property type="term" value="P:regulation of ubiquitin-dependent protein catabolic process"/>
    <property type="evidence" value="ECO:0007669"/>
    <property type="project" value="TreeGrafter"/>
</dbReference>
<dbReference type="Pfam" id="PF00627">
    <property type="entry name" value="UBA"/>
    <property type="match status" value="1"/>
</dbReference>
<dbReference type="OMA" id="EQKRYGM"/>
<evidence type="ECO:0000313" key="3">
    <source>
        <dbReference type="EMBL" id="SSX27169.1"/>
    </source>
</evidence>
<feature type="domain" description="UBA" evidence="1">
    <location>
        <begin position="423"/>
        <end position="463"/>
    </location>
</feature>
<dbReference type="Gene3D" id="1.10.8.10">
    <property type="entry name" value="DNA helicase RuvA subunit, C-terminal domain"/>
    <property type="match status" value="3"/>
</dbReference>
<gene>
    <name evidence="3" type="primary">CSON014235</name>
</gene>
<protein>
    <submittedName>
        <fullName evidence="3">CSON014235 protein</fullName>
    </submittedName>
</protein>
<dbReference type="PANTHER" id="PTHR12948">
    <property type="entry name" value="NEDD8 ULTIMATE BUSTER-1 BS4 PROTEIN"/>
    <property type="match status" value="1"/>
</dbReference>
<dbReference type="Gene3D" id="3.10.20.90">
    <property type="entry name" value="Phosphatidylinositol 3-kinase Catalytic Subunit, Chain A, domain 1"/>
    <property type="match status" value="1"/>
</dbReference>
<sequence length="569" mass="64931">MSNHHSIDDVITQVRAKLQQDGVKLWEPPYYIEPESQDDELEELGRTYSLLLGISAPMCIAAVKELQSNALEKIAAKARFNATGIASLKIRIPNQPGGTLLHSFDIKLTENGKALQEMISSKIEIPYNRIKLIFSGRVIDPSKALIEQRVTNNQQLLALVLPASDDIQLENDIYDRVAKIKADAEILIKNRNSEYMVMEDQQGNPVYLPESERNALMLGLALHEKGRVLLNRENYTEALVLFLEADNEFSTCHSKLLESVDNYALLNLDIVWCYLCLKSVTQLPDAERRLKLCEDNFRKSYGENFDRVIGLKGSDGNEKALIMRLHLLQAILYYHQNRRAEAQGILSLAESELLCLKVDESALTNLIEMGYSLTEARIGLRARGNNIESAINFIMEQRERRKEARKKAKEEQKLLSRGFRGGTINPNTLKQLIEMGFDKDLASVALEQTENDVARAVNLLQEDTENLRKKLKKRRKIDVEQNLLDNLVSIGFDTNMARMALKKTENNLDSSSSSTFDQAKELIQTKRDEAEAFQRFREDYNNDEDEYLDLPLIQEETLILEYKKALNMM</sequence>
<dbReference type="InterPro" id="IPR015940">
    <property type="entry name" value="UBA"/>
</dbReference>
<dbReference type="PANTHER" id="PTHR12948:SF3">
    <property type="entry name" value="NEDD8 ULTIMATE BUSTER 1"/>
    <property type="match status" value="1"/>
</dbReference>
<dbReference type="EMBL" id="UFQT01000780">
    <property type="protein sequence ID" value="SSX27169.1"/>
    <property type="molecule type" value="Genomic_DNA"/>
</dbReference>
<dbReference type="InterPro" id="IPR029071">
    <property type="entry name" value="Ubiquitin-like_domsf"/>
</dbReference>
<feature type="domain" description="UBA" evidence="1">
    <location>
        <begin position="478"/>
        <end position="518"/>
    </location>
</feature>
<feature type="domain" description="Ubiquitin-like" evidence="2">
    <location>
        <begin position="86"/>
        <end position="160"/>
    </location>
</feature>
<evidence type="ECO:0000259" key="1">
    <source>
        <dbReference type="PROSITE" id="PS50030"/>
    </source>
</evidence>
<dbReference type="Pfam" id="PF18037">
    <property type="entry name" value="Ubiquitin_5"/>
    <property type="match status" value="1"/>
</dbReference>
<name>A0A336ME18_CULSO</name>
<dbReference type="CDD" id="cd17062">
    <property type="entry name" value="Ubl_NUB1"/>
    <property type="match status" value="1"/>
</dbReference>
<dbReference type="InterPro" id="IPR000626">
    <property type="entry name" value="Ubiquitin-like_dom"/>
</dbReference>
<dbReference type="CDD" id="cd14291">
    <property type="entry name" value="UBA1_NUB1_like"/>
    <property type="match status" value="1"/>
</dbReference>
<dbReference type="SUPFAM" id="SSF54236">
    <property type="entry name" value="Ubiquitin-like"/>
    <property type="match status" value="1"/>
</dbReference>
<dbReference type="SMART" id="SM00165">
    <property type="entry name" value="UBA"/>
    <property type="match status" value="3"/>
</dbReference>
<dbReference type="InterPro" id="IPR009060">
    <property type="entry name" value="UBA-like_sf"/>
</dbReference>
<dbReference type="InterPro" id="IPR041207">
    <property type="entry name" value="NUB1_ubiquitin-like_dom"/>
</dbReference>
<feature type="domain" description="UBA" evidence="1">
    <location>
        <begin position="357"/>
        <end position="397"/>
    </location>
</feature>
<dbReference type="PROSITE" id="PS50053">
    <property type="entry name" value="UBIQUITIN_2"/>
    <property type="match status" value="1"/>
</dbReference>
<dbReference type="PROSITE" id="PS50030">
    <property type="entry name" value="UBA"/>
    <property type="match status" value="3"/>
</dbReference>
<organism evidence="3">
    <name type="scientific">Culicoides sonorensis</name>
    <name type="common">Biting midge</name>
    <dbReference type="NCBI Taxonomy" id="179676"/>
    <lineage>
        <taxon>Eukaryota</taxon>
        <taxon>Metazoa</taxon>
        <taxon>Ecdysozoa</taxon>
        <taxon>Arthropoda</taxon>
        <taxon>Hexapoda</taxon>
        <taxon>Insecta</taxon>
        <taxon>Pterygota</taxon>
        <taxon>Neoptera</taxon>
        <taxon>Endopterygota</taxon>
        <taxon>Diptera</taxon>
        <taxon>Nematocera</taxon>
        <taxon>Chironomoidea</taxon>
        <taxon>Ceratopogonidae</taxon>
        <taxon>Ceratopogoninae</taxon>
        <taxon>Culicoides</taxon>
        <taxon>Monoculicoides</taxon>
    </lineage>
</organism>
<dbReference type="Pfam" id="PF22562">
    <property type="entry name" value="UBA_7"/>
    <property type="match status" value="1"/>
</dbReference>
<dbReference type="VEuPathDB" id="VectorBase:CSON014235"/>
<dbReference type="InterPro" id="IPR039749">
    <property type="entry name" value="NUB1"/>
</dbReference>
<reference evidence="3" key="1">
    <citation type="submission" date="2018-07" db="EMBL/GenBank/DDBJ databases">
        <authorList>
            <person name="Quirk P.G."/>
            <person name="Krulwich T.A."/>
        </authorList>
    </citation>
    <scope>NUCLEOTIDE SEQUENCE</scope>
</reference>
<accession>A0A336ME18</accession>
<evidence type="ECO:0000259" key="2">
    <source>
        <dbReference type="PROSITE" id="PS50053"/>
    </source>
</evidence>
<dbReference type="AlphaFoldDB" id="A0A336ME18"/>
<proteinExistence type="predicted"/>
<dbReference type="SUPFAM" id="SSF46934">
    <property type="entry name" value="UBA-like"/>
    <property type="match status" value="3"/>
</dbReference>